<evidence type="ECO:0000256" key="1">
    <source>
        <dbReference type="ARBA" id="ARBA00006049"/>
    </source>
</evidence>
<dbReference type="AlphaFoldDB" id="A0A7S2JKK7"/>
<protein>
    <recommendedName>
        <fullName evidence="8">EF-hand domain-containing protein</fullName>
    </recommendedName>
</protein>
<organism evidence="9">
    <name type="scientific">Haptolina brevifila</name>
    <dbReference type="NCBI Taxonomy" id="156173"/>
    <lineage>
        <taxon>Eukaryota</taxon>
        <taxon>Haptista</taxon>
        <taxon>Haptophyta</taxon>
        <taxon>Prymnesiophyceae</taxon>
        <taxon>Prymnesiales</taxon>
        <taxon>Prymnesiaceae</taxon>
        <taxon>Haptolina</taxon>
    </lineage>
</organism>
<keyword evidence="6" id="KW-0449">Lipoprotein</keyword>
<dbReference type="GO" id="GO:0005509">
    <property type="term" value="F:calcium ion binding"/>
    <property type="evidence" value="ECO:0007669"/>
    <property type="project" value="InterPro"/>
</dbReference>
<feature type="domain" description="EF-hand" evidence="8">
    <location>
        <begin position="89"/>
        <end position="124"/>
    </location>
</feature>
<feature type="domain" description="EF-hand" evidence="8">
    <location>
        <begin position="52"/>
        <end position="87"/>
    </location>
</feature>
<evidence type="ECO:0000256" key="2">
    <source>
        <dbReference type="ARBA" id="ARBA00022707"/>
    </source>
</evidence>
<keyword evidence="4" id="KW-0677">Repeat</keyword>
<feature type="region of interest" description="Disordered" evidence="7">
    <location>
        <begin position="186"/>
        <end position="225"/>
    </location>
</feature>
<feature type="compositionally biased region" description="Low complexity" evidence="7">
    <location>
        <begin position="192"/>
        <end position="204"/>
    </location>
</feature>
<dbReference type="PROSITE" id="PS50222">
    <property type="entry name" value="EF_HAND_2"/>
    <property type="match status" value="4"/>
</dbReference>
<evidence type="ECO:0000256" key="4">
    <source>
        <dbReference type="ARBA" id="ARBA00022737"/>
    </source>
</evidence>
<dbReference type="InterPro" id="IPR011992">
    <property type="entry name" value="EF-hand-dom_pair"/>
</dbReference>
<name>A0A7S2JKK7_9EUKA</name>
<proteinExistence type="inferred from homology"/>
<dbReference type="InterPro" id="IPR018247">
    <property type="entry name" value="EF_Hand_1_Ca_BS"/>
</dbReference>
<evidence type="ECO:0000256" key="7">
    <source>
        <dbReference type="SAM" id="MobiDB-lite"/>
    </source>
</evidence>
<evidence type="ECO:0000256" key="6">
    <source>
        <dbReference type="ARBA" id="ARBA00023288"/>
    </source>
</evidence>
<sequence>MSTPEVGTPRPAKAPDEKVAKNALKAFLAMDRDNDGHLSLEEFRSGLGTLGLDLEFVHILFNSFDKDGSGTIEKKEFLAAMAVMLHPDDTDEQIGMVFDSYDSNKDGKLQIEELQHVISAIFATMEKMGIKEPTADPVRTCTELYNAMDVDSKGFVTKEDYIRLAKINPDLLKKIGLGGPRVGPRSISRVRSATSTSGTASAGTLYGVPQRHGDDTPRSRKRGTTVSFGHDNWELVVQMMLAIRLSVARSRQLSLEVVERKSSPGSASAAKPMVPQGEVPTAVLQSQGPLRTKKEAKLDASSSICTNSTAAASSQQPSASLSPTAAHYQDVWKTKIPGCAPGRHRSYDVVALACARAPCTLG</sequence>
<keyword evidence="5" id="KW-0106">Calcium</keyword>
<dbReference type="PRINTS" id="PR00450">
    <property type="entry name" value="RECOVERIN"/>
</dbReference>
<dbReference type="SMART" id="SM00054">
    <property type="entry name" value="EFh"/>
    <property type="match status" value="4"/>
</dbReference>
<dbReference type="PROSITE" id="PS00018">
    <property type="entry name" value="EF_HAND_1"/>
    <property type="match status" value="2"/>
</dbReference>
<feature type="domain" description="EF-hand" evidence="8">
    <location>
        <begin position="136"/>
        <end position="171"/>
    </location>
</feature>
<dbReference type="PANTHER" id="PTHR23055">
    <property type="entry name" value="CALCIUM BINDING PROTEINS"/>
    <property type="match status" value="1"/>
</dbReference>
<dbReference type="SUPFAM" id="SSF47473">
    <property type="entry name" value="EF-hand"/>
    <property type="match status" value="1"/>
</dbReference>
<evidence type="ECO:0000259" key="8">
    <source>
        <dbReference type="PROSITE" id="PS50222"/>
    </source>
</evidence>
<evidence type="ECO:0000313" key="9">
    <source>
        <dbReference type="EMBL" id="CAD9550548.1"/>
    </source>
</evidence>
<dbReference type="PANTHER" id="PTHR23055:SF178">
    <property type="entry name" value="NEUROCALCIN HOMOLOG"/>
    <property type="match status" value="1"/>
</dbReference>
<evidence type="ECO:0000256" key="5">
    <source>
        <dbReference type="ARBA" id="ARBA00022837"/>
    </source>
</evidence>
<reference evidence="9" key="1">
    <citation type="submission" date="2021-01" db="EMBL/GenBank/DDBJ databases">
        <authorList>
            <person name="Corre E."/>
            <person name="Pelletier E."/>
            <person name="Niang G."/>
            <person name="Scheremetjew M."/>
            <person name="Finn R."/>
            <person name="Kale V."/>
            <person name="Holt S."/>
            <person name="Cochrane G."/>
            <person name="Meng A."/>
            <person name="Brown T."/>
            <person name="Cohen L."/>
        </authorList>
    </citation>
    <scope>NUCLEOTIDE SEQUENCE</scope>
    <source>
        <strain evidence="9">UTEX LB 985</strain>
    </source>
</reference>
<comment type="similarity">
    <text evidence="1">Belongs to the recoverin family.</text>
</comment>
<keyword evidence="3" id="KW-0479">Metal-binding</keyword>
<gene>
    <name evidence="9" type="ORF">CBRE1094_LOCUS45310</name>
</gene>
<dbReference type="InterPro" id="IPR028846">
    <property type="entry name" value="Recoverin"/>
</dbReference>
<dbReference type="Pfam" id="PF13499">
    <property type="entry name" value="EF-hand_7"/>
    <property type="match status" value="2"/>
</dbReference>
<keyword evidence="2" id="KW-0519">Myristate</keyword>
<accession>A0A7S2JKK7</accession>
<dbReference type="EMBL" id="HBGU01083001">
    <property type="protein sequence ID" value="CAD9550548.1"/>
    <property type="molecule type" value="Transcribed_RNA"/>
</dbReference>
<evidence type="ECO:0000256" key="3">
    <source>
        <dbReference type="ARBA" id="ARBA00022723"/>
    </source>
</evidence>
<dbReference type="CDD" id="cd00051">
    <property type="entry name" value="EFh"/>
    <property type="match status" value="2"/>
</dbReference>
<dbReference type="Gene3D" id="1.10.238.10">
    <property type="entry name" value="EF-hand"/>
    <property type="match status" value="2"/>
</dbReference>
<feature type="domain" description="EF-hand" evidence="8">
    <location>
        <begin position="18"/>
        <end position="51"/>
    </location>
</feature>
<dbReference type="InterPro" id="IPR002048">
    <property type="entry name" value="EF_hand_dom"/>
</dbReference>